<feature type="transmembrane region" description="Helical" evidence="8">
    <location>
        <begin position="235"/>
        <end position="255"/>
    </location>
</feature>
<evidence type="ECO:0000256" key="2">
    <source>
        <dbReference type="ARBA" id="ARBA00022448"/>
    </source>
</evidence>
<evidence type="ECO:0000256" key="6">
    <source>
        <dbReference type="ARBA" id="ARBA00022989"/>
    </source>
</evidence>
<keyword evidence="7 8" id="KW-0472">Membrane</keyword>
<sequence>MKKYYNISTFLIFGVFSILTTFYFPYLNQEVGLSLSEVGRVVSVGALFTIIAQPILSNIFSKVKNKNKFIIVYLFGVLISIVGLMFINKDLAIIYAPIYGAMLASVAGIFEIYIEELSIKSKLEFSDVRKWGSIGYACVVFLSGLILNKFGFRILHIIAIVIICTMIFIIINKFKDDIEIKEEKDHPKFIDLFKNKNIVLLIIVIFLGIGSYMGLDFAYSSYLVDLVNDVEKANQIYSFSISLRVVVEFFSFLIVSKYLINANSKKCLTIALVVAAIKVLLLSTGNIALVVLGDQLHGIMYGLYLSFLFKYLREIISSELVATSFSVLSVLSSGGANFIYPSIYSYIQGDYGYFGMYIFVFISIVISTIIFILFLPSKKKVLN</sequence>
<dbReference type="AlphaFoldDB" id="A0A4S2DP56"/>
<dbReference type="OrthoDB" id="1650886at2"/>
<name>A0A4S2DP56_9CLOT</name>
<evidence type="ECO:0000259" key="9">
    <source>
        <dbReference type="Pfam" id="PF12832"/>
    </source>
</evidence>
<feature type="transmembrane region" description="Helical" evidence="8">
    <location>
        <begin position="38"/>
        <end position="57"/>
    </location>
</feature>
<comment type="caution">
    <text evidence="10">The sequence shown here is derived from an EMBL/GenBank/DDBJ whole genome shotgun (WGS) entry which is preliminary data.</text>
</comment>
<evidence type="ECO:0000256" key="8">
    <source>
        <dbReference type="SAM" id="Phobius"/>
    </source>
</evidence>
<dbReference type="RefSeq" id="WP_136005207.1">
    <property type="nucleotide sequence ID" value="NZ_SRYR01000001.1"/>
</dbReference>
<keyword evidence="4" id="KW-0997">Cell inner membrane</keyword>
<dbReference type="GO" id="GO:0030395">
    <property type="term" value="F:lactose binding"/>
    <property type="evidence" value="ECO:0007669"/>
    <property type="project" value="TreeGrafter"/>
</dbReference>
<feature type="transmembrane region" description="Helical" evidence="8">
    <location>
        <begin position="198"/>
        <end position="215"/>
    </location>
</feature>
<accession>A0A4S2DP56</accession>
<dbReference type="InterPro" id="IPR024989">
    <property type="entry name" value="MFS_assoc_dom"/>
</dbReference>
<keyword evidence="6 8" id="KW-1133">Transmembrane helix</keyword>
<feature type="transmembrane region" description="Helical" evidence="8">
    <location>
        <begin position="7"/>
        <end position="26"/>
    </location>
</feature>
<feature type="domain" description="Major facilitator superfamily associated" evidence="9">
    <location>
        <begin position="7"/>
        <end position="339"/>
    </location>
</feature>
<dbReference type="GO" id="GO:0005886">
    <property type="term" value="C:plasma membrane"/>
    <property type="evidence" value="ECO:0007669"/>
    <property type="project" value="UniProtKB-SubCell"/>
</dbReference>
<dbReference type="SUPFAM" id="SSF103473">
    <property type="entry name" value="MFS general substrate transporter"/>
    <property type="match status" value="1"/>
</dbReference>
<keyword evidence="3" id="KW-1003">Cell membrane</keyword>
<evidence type="ECO:0000313" key="11">
    <source>
        <dbReference type="Proteomes" id="UP000306888"/>
    </source>
</evidence>
<keyword evidence="11" id="KW-1185">Reference proteome</keyword>
<dbReference type="PANTHER" id="PTHR23522:SF10">
    <property type="entry name" value="3-PHENYLPROPIONIC ACID TRANSPORTER-RELATED"/>
    <property type="match status" value="1"/>
</dbReference>
<feature type="transmembrane region" description="Helical" evidence="8">
    <location>
        <begin position="131"/>
        <end position="148"/>
    </location>
</feature>
<dbReference type="Gene3D" id="1.20.1250.20">
    <property type="entry name" value="MFS general substrate transporter like domains"/>
    <property type="match status" value="2"/>
</dbReference>
<reference evidence="10 11" key="1">
    <citation type="submission" date="2019-04" db="EMBL/GenBank/DDBJ databases">
        <title>Microbes associate with the intestines of laboratory mice.</title>
        <authorList>
            <person name="Navarre W."/>
            <person name="Wong E."/>
            <person name="Huang K."/>
            <person name="Tropini C."/>
            <person name="Ng K."/>
            <person name="Yu B."/>
        </authorList>
    </citation>
    <scope>NUCLEOTIDE SEQUENCE [LARGE SCALE GENOMIC DNA]</scope>
    <source>
        <strain evidence="10 11">NM50_B9-20</strain>
    </source>
</reference>
<feature type="transmembrane region" description="Helical" evidence="8">
    <location>
        <begin position="93"/>
        <end position="110"/>
    </location>
</feature>
<feature type="transmembrane region" description="Helical" evidence="8">
    <location>
        <begin position="267"/>
        <end position="289"/>
    </location>
</feature>
<comment type="subcellular location">
    <subcellularLocation>
        <location evidence="1">Cell inner membrane</location>
        <topology evidence="1">Multi-pass membrane protein</topology>
    </subcellularLocation>
</comment>
<protein>
    <submittedName>
        <fullName evidence="10">MFS transporter</fullName>
    </submittedName>
</protein>
<proteinExistence type="predicted"/>
<evidence type="ECO:0000256" key="3">
    <source>
        <dbReference type="ARBA" id="ARBA00022475"/>
    </source>
</evidence>
<dbReference type="EMBL" id="SRYR01000001">
    <property type="protein sequence ID" value="TGY44186.1"/>
    <property type="molecule type" value="Genomic_DNA"/>
</dbReference>
<dbReference type="Pfam" id="PF12832">
    <property type="entry name" value="MFS_1_like"/>
    <property type="match status" value="1"/>
</dbReference>
<feature type="transmembrane region" description="Helical" evidence="8">
    <location>
        <begin position="295"/>
        <end position="313"/>
    </location>
</feature>
<evidence type="ECO:0000313" key="10">
    <source>
        <dbReference type="EMBL" id="TGY44186.1"/>
    </source>
</evidence>
<evidence type="ECO:0000256" key="1">
    <source>
        <dbReference type="ARBA" id="ARBA00004429"/>
    </source>
</evidence>
<organism evidence="10 11">
    <name type="scientific">Clostridium sartagoforme</name>
    <dbReference type="NCBI Taxonomy" id="84031"/>
    <lineage>
        <taxon>Bacteria</taxon>
        <taxon>Bacillati</taxon>
        <taxon>Bacillota</taxon>
        <taxon>Clostridia</taxon>
        <taxon>Eubacteriales</taxon>
        <taxon>Clostridiaceae</taxon>
        <taxon>Clostridium</taxon>
    </lineage>
</organism>
<evidence type="ECO:0000256" key="7">
    <source>
        <dbReference type="ARBA" id="ARBA00023136"/>
    </source>
</evidence>
<feature type="transmembrane region" description="Helical" evidence="8">
    <location>
        <begin position="69"/>
        <end position="87"/>
    </location>
</feature>
<evidence type="ECO:0000256" key="4">
    <source>
        <dbReference type="ARBA" id="ARBA00022519"/>
    </source>
</evidence>
<dbReference type="InterPro" id="IPR036259">
    <property type="entry name" value="MFS_trans_sf"/>
</dbReference>
<dbReference type="GO" id="GO:0015528">
    <property type="term" value="F:lactose:proton symporter activity"/>
    <property type="evidence" value="ECO:0007669"/>
    <property type="project" value="TreeGrafter"/>
</dbReference>
<gene>
    <name evidence="10" type="ORF">E5347_05045</name>
</gene>
<evidence type="ECO:0000256" key="5">
    <source>
        <dbReference type="ARBA" id="ARBA00022692"/>
    </source>
</evidence>
<keyword evidence="5 8" id="KW-0812">Transmembrane</keyword>
<feature type="transmembrane region" description="Helical" evidence="8">
    <location>
        <begin position="352"/>
        <end position="375"/>
    </location>
</feature>
<feature type="transmembrane region" description="Helical" evidence="8">
    <location>
        <begin position="320"/>
        <end position="340"/>
    </location>
</feature>
<feature type="transmembrane region" description="Helical" evidence="8">
    <location>
        <begin position="154"/>
        <end position="171"/>
    </location>
</feature>
<dbReference type="Proteomes" id="UP000306888">
    <property type="component" value="Unassembled WGS sequence"/>
</dbReference>
<keyword evidence="2" id="KW-0813">Transport</keyword>
<dbReference type="PANTHER" id="PTHR23522">
    <property type="entry name" value="BLL5896 PROTEIN"/>
    <property type="match status" value="1"/>
</dbReference>